<dbReference type="Gene3D" id="2.60.40.10">
    <property type="entry name" value="Immunoglobulins"/>
    <property type="match status" value="1"/>
</dbReference>
<evidence type="ECO:0000313" key="4">
    <source>
        <dbReference type="EMBL" id="KPM49154.1"/>
    </source>
</evidence>
<sequence>MKFKSRITRLLFSLFLLPFCLSAQPPGFVDELLSDGWDTPTGLAFDKTGQLYVWEKPGRVYTVDKKNGEKSLLLDLNEEVYSYLDHGLNGMVLDPNFSENGYMYLLYTVDRNYLFFKNSESYDPSKNDQFSATIGRITRYTLDSGRVAEGSRKIILGDRYDNGIPILMDNHGVGSLVFGSDGSLLVTVGDVAIAKNPPFQNGDAFYYELAILPIEEGIITEDQNIGPYRAQYLNSLNGKLLRINSETGDGYESNPFYNREAPASAASRIWAYGLRNPFRFSVKPGTGSSDPADGDPGTLYVGDVGWASREEVNVITEGGQNFGWPYLEGISFDTEWFDDPTYQPSNPLPPILEWRGDRAQVFVDGEAYGVGSPEFIGENFTGNSSIGGLWLSTDHFPGYEGTYLHGDYMGWIRFFKFDFRDIPFQVEKIVDGIHPTCFAEDPTDGSIYYVNLFYPDINEVRHLYNEENPNYPPVTNASVGPIYGDSPLVVYLDARQSSDPEGGPLTFEWDFGNTFTSPNNFETFEYRSNIQQTFSPKITITDEQGKSTVKRFKVYVNNFPPDIQSTSVDDIESFYNEDGLTLNASAVVENHNPDEELFYEWSVVLHHEDHTHLITSYKTEQAEIYLAPIPCDEQQYFYEIKLRIVDGEGLGSTYSHFIEPSCEQEPEPEPVLSLSPNPVRDEINIRGEDLLDESFLKYQLFDSHGRFLAQNEGQWKQLKRGLNNKISEFSTGVYILKLITEDYSKAFKFVKED</sequence>
<feature type="chain" id="PRO_5006136562" description="PKD domain-containing protein" evidence="1">
    <location>
        <begin position="24"/>
        <end position="753"/>
    </location>
</feature>
<dbReference type="Proteomes" id="UP000050454">
    <property type="component" value="Unassembled WGS sequence"/>
</dbReference>
<dbReference type="STRING" id="1605367.AFM12_00440"/>
<dbReference type="OrthoDB" id="9770043at2"/>
<dbReference type="InterPro" id="IPR012938">
    <property type="entry name" value="Glc/Sorbosone_DH"/>
</dbReference>
<organism evidence="4 5">
    <name type="scientific">Jiulongibacter sediminis</name>
    <dbReference type="NCBI Taxonomy" id="1605367"/>
    <lineage>
        <taxon>Bacteria</taxon>
        <taxon>Pseudomonadati</taxon>
        <taxon>Bacteroidota</taxon>
        <taxon>Cytophagia</taxon>
        <taxon>Cytophagales</taxon>
        <taxon>Leadbetterellaceae</taxon>
        <taxon>Jiulongibacter</taxon>
    </lineage>
</organism>
<protein>
    <recommendedName>
        <fullName evidence="6">PKD domain-containing protein</fullName>
    </recommendedName>
</protein>
<feature type="signal peptide" evidence="1">
    <location>
        <begin position="1"/>
        <end position="23"/>
    </location>
</feature>
<feature type="domain" description="Glucose/Sorbosone dehydrogenase" evidence="2">
    <location>
        <begin position="38"/>
        <end position="344"/>
    </location>
</feature>
<dbReference type="Pfam" id="PF18962">
    <property type="entry name" value="Por_Secre_tail"/>
    <property type="match status" value="1"/>
</dbReference>
<dbReference type="InterPro" id="IPR013783">
    <property type="entry name" value="Ig-like_fold"/>
</dbReference>
<dbReference type="PATRIC" id="fig|1605367.3.peg.1412"/>
<dbReference type="AlphaFoldDB" id="A0A0P7C496"/>
<feature type="domain" description="Secretion system C-terminal sorting" evidence="3">
    <location>
        <begin position="676"/>
        <end position="748"/>
    </location>
</feature>
<comment type="caution">
    <text evidence="4">The sequence shown here is derived from an EMBL/GenBank/DDBJ whole genome shotgun (WGS) entry which is preliminary data.</text>
</comment>
<dbReference type="Pfam" id="PF07995">
    <property type="entry name" value="GSDH"/>
    <property type="match status" value="1"/>
</dbReference>
<dbReference type="PANTHER" id="PTHR19328">
    <property type="entry name" value="HEDGEHOG-INTERACTING PROTEIN"/>
    <property type="match status" value="1"/>
</dbReference>
<dbReference type="InterPro" id="IPR035986">
    <property type="entry name" value="PKD_dom_sf"/>
</dbReference>
<dbReference type="RefSeq" id="WP_055143074.1">
    <property type="nucleotide sequence ID" value="NZ_JXSZ01000005.1"/>
</dbReference>
<dbReference type="PANTHER" id="PTHR19328:SF13">
    <property type="entry name" value="HIPL1 PROTEIN"/>
    <property type="match status" value="1"/>
</dbReference>
<evidence type="ECO:0000259" key="3">
    <source>
        <dbReference type="Pfam" id="PF18962"/>
    </source>
</evidence>
<evidence type="ECO:0000256" key="1">
    <source>
        <dbReference type="SAM" id="SignalP"/>
    </source>
</evidence>
<keyword evidence="1" id="KW-0732">Signal</keyword>
<evidence type="ECO:0008006" key="6">
    <source>
        <dbReference type="Google" id="ProtNLM"/>
    </source>
</evidence>
<gene>
    <name evidence="4" type="ORF">AFM12_00440</name>
</gene>
<name>A0A0P7C496_9BACT</name>
<dbReference type="SUPFAM" id="SSF50952">
    <property type="entry name" value="Soluble quinoprotein glucose dehydrogenase"/>
    <property type="match status" value="1"/>
</dbReference>
<evidence type="ECO:0000259" key="2">
    <source>
        <dbReference type="Pfam" id="PF07995"/>
    </source>
</evidence>
<keyword evidence="5" id="KW-1185">Reference proteome</keyword>
<dbReference type="InterPro" id="IPR011041">
    <property type="entry name" value="Quinoprot_gluc/sorb_DH_b-prop"/>
</dbReference>
<dbReference type="InterPro" id="IPR011042">
    <property type="entry name" value="6-blade_b-propeller_TolB-like"/>
</dbReference>
<dbReference type="SUPFAM" id="SSF49299">
    <property type="entry name" value="PKD domain"/>
    <property type="match status" value="1"/>
</dbReference>
<dbReference type="CDD" id="cd00146">
    <property type="entry name" value="PKD"/>
    <property type="match status" value="1"/>
</dbReference>
<dbReference type="Gene3D" id="2.120.10.30">
    <property type="entry name" value="TolB, C-terminal domain"/>
    <property type="match status" value="1"/>
</dbReference>
<reference evidence="4 5" key="1">
    <citation type="submission" date="2015-07" db="EMBL/GenBank/DDBJ databases">
        <title>The draft genome sequence of Leadbetterella sp. JN14-9.</title>
        <authorList>
            <person name="Liu Y."/>
            <person name="Du J."/>
            <person name="Shao Z."/>
        </authorList>
    </citation>
    <scope>NUCLEOTIDE SEQUENCE [LARGE SCALE GENOMIC DNA]</scope>
    <source>
        <strain evidence="4 5">JN14-9</strain>
    </source>
</reference>
<dbReference type="NCBIfam" id="TIGR04183">
    <property type="entry name" value="Por_Secre_tail"/>
    <property type="match status" value="1"/>
</dbReference>
<dbReference type="EMBL" id="LGTQ01000005">
    <property type="protein sequence ID" value="KPM49154.1"/>
    <property type="molecule type" value="Genomic_DNA"/>
</dbReference>
<accession>A0A0P7C496</accession>
<proteinExistence type="predicted"/>
<evidence type="ECO:0000313" key="5">
    <source>
        <dbReference type="Proteomes" id="UP000050454"/>
    </source>
</evidence>
<dbReference type="InterPro" id="IPR026444">
    <property type="entry name" value="Secre_tail"/>
</dbReference>